<dbReference type="PROSITE" id="PS00497">
    <property type="entry name" value="TYROSINASE_1"/>
    <property type="match status" value="1"/>
</dbReference>
<dbReference type="Proteomes" id="UP001224890">
    <property type="component" value="Unassembled WGS sequence"/>
</dbReference>
<dbReference type="InterPro" id="IPR050316">
    <property type="entry name" value="Tyrosinase/Hemocyanin"/>
</dbReference>
<comment type="catalytic activity">
    <reaction evidence="9">
        <text>2 L-dopa + O2 = 2 L-dopaquinone + 2 H2O</text>
        <dbReference type="Rhea" id="RHEA:34287"/>
        <dbReference type="ChEBI" id="CHEBI:15377"/>
        <dbReference type="ChEBI" id="CHEBI:15379"/>
        <dbReference type="ChEBI" id="CHEBI:57504"/>
        <dbReference type="ChEBI" id="CHEBI:57924"/>
        <dbReference type="EC" id="1.14.18.1"/>
    </reaction>
</comment>
<dbReference type="PROSITE" id="PS00498">
    <property type="entry name" value="TYROSINASE_2"/>
    <property type="match status" value="1"/>
</dbReference>
<comment type="caution">
    <text evidence="13">The sequence shown here is derived from an EMBL/GenBank/DDBJ whole genome shotgun (WGS) entry which is preliminary data.</text>
</comment>
<dbReference type="PANTHER" id="PTHR11474">
    <property type="entry name" value="TYROSINASE FAMILY MEMBER"/>
    <property type="match status" value="1"/>
</dbReference>
<proteinExistence type="inferred from homology"/>
<evidence type="ECO:0000313" key="14">
    <source>
        <dbReference type="Proteomes" id="UP001224890"/>
    </source>
</evidence>
<evidence type="ECO:0000256" key="1">
    <source>
        <dbReference type="ARBA" id="ARBA00001973"/>
    </source>
</evidence>
<comment type="similarity">
    <text evidence="2">Belongs to the tyrosinase family.</text>
</comment>
<gene>
    <name evidence="13" type="ORF">BDP55DRAFT_645836</name>
</gene>
<dbReference type="PANTHER" id="PTHR11474:SF76">
    <property type="entry name" value="SHKT DOMAIN-CONTAINING PROTEIN"/>
    <property type="match status" value="1"/>
</dbReference>
<sequence length="642" mass="73368">MSSDGTQGPVLIEGITTAYQGNEPPMRLELRDMFKVHPDQWHLYLLGLERFQGVSEEHPLSYFQIAGIHGKPAQKWPNEMWNSAADKDLKPNQGYGGYCTHSSILFLTWHRVYLALFEKELYKHVNDIAKEFEENGEMRYIEAAKTFRIPYWDWARPDLPLFPAEAVSTAEHSVERPNGKLVKINPLASYVFQDYSKGRRDRQEADFPQILQNRDKTSRTIGNIDNKEVRAEMRKFFTEPERGIKGLNLAERLLFLLQSYTDFAAVSNNSELGSKKDEFFHWGSIEDVHNAVHDYIGGNMGFPAISAFDPIFWLHHTNIDRIFAIWQVCNPGKYVTPQKSKRNNIVRATNMDEDVNSSLPPFARSVTADGQQTFWTSVGVEDTKTFGYLYPETRPTFNSRKAIINELDRVYWKRASFGNILRSQPKDIATLEQLQERARVHLKKSPDTGVIELPQGRDVSSLMVKGRYLEWLVNIRADKTELSGNYIVNVFLGDPSSKTPPLLYMRGHAHVGSFATFGQDEHSPCENCKKGRSEKQRITGQIPLTIALVERYLAGQVDSLKPQHVVQYLKDNLRWKITLPTGELKSTEEMKNLLICVVSNEVTIDEKDPEAIPEYANEVTPYPEITHHIPGSFGTGYDGNNY</sequence>
<dbReference type="Pfam" id="PF18132">
    <property type="entry name" value="Tyrosinase_C"/>
    <property type="match status" value="1"/>
</dbReference>
<comment type="catalytic activity">
    <reaction evidence="10">
        <text>L-tyrosine + O2 = L-dopaquinone + H2O</text>
        <dbReference type="Rhea" id="RHEA:18117"/>
        <dbReference type="ChEBI" id="CHEBI:15377"/>
        <dbReference type="ChEBI" id="CHEBI:15379"/>
        <dbReference type="ChEBI" id="CHEBI:57924"/>
        <dbReference type="ChEBI" id="CHEBI:58315"/>
        <dbReference type="EC" id="1.14.18.1"/>
    </reaction>
</comment>
<dbReference type="InterPro" id="IPR002227">
    <property type="entry name" value="Tyrosinase_Cu-bd"/>
</dbReference>
<keyword evidence="5" id="KW-0560">Oxidoreductase</keyword>
<dbReference type="Pfam" id="PF00264">
    <property type="entry name" value="Tyrosinase"/>
    <property type="match status" value="1"/>
</dbReference>
<dbReference type="SUPFAM" id="SSF48056">
    <property type="entry name" value="Di-copper centre-containing domain"/>
    <property type="match status" value="1"/>
</dbReference>
<dbReference type="GeneID" id="85458194"/>
<dbReference type="RefSeq" id="XP_060435831.1">
    <property type="nucleotide sequence ID" value="XM_060573668.1"/>
</dbReference>
<dbReference type="EMBL" id="JAHMHR010000003">
    <property type="protein sequence ID" value="KAK1700074.1"/>
    <property type="molecule type" value="Genomic_DNA"/>
</dbReference>
<evidence type="ECO:0000256" key="4">
    <source>
        <dbReference type="ARBA" id="ARBA00022723"/>
    </source>
</evidence>
<keyword evidence="8" id="KW-0470">Melanin biosynthesis</keyword>
<evidence type="ECO:0000259" key="12">
    <source>
        <dbReference type="PROSITE" id="PS00498"/>
    </source>
</evidence>
<keyword evidence="4" id="KW-0479">Metal-binding</keyword>
<dbReference type="InterPro" id="IPR008922">
    <property type="entry name" value="Di-copper_centre_dom_sf"/>
</dbReference>
<organism evidence="13 14">
    <name type="scientific">Colletotrichum godetiae</name>
    <dbReference type="NCBI Taxonomy" id="1209918"/>
    <lineage>
        <taxon>Eukaryota</taxon>
        <taxon>Fungi</taxon>
        <taxon>Dikarya</taxon>
        <taxon>Ascomycota</taxon>
        <taxon>Pezizomycotina</taxon>
        <taxon>Sordariomycetes</taxon>
        <taxon>Hypocreomycetidae</taxon>
        <taxon>Glomerellales</taxon>
        <taxon>Glomerellaceae</taxon>
        <taxon>Colletotrichum</taxon>
        <taxon>Colletotrichum acutatum species complex</taxon>
    </lineage>
</organism>
<evidence type="ECO:0000256" key="10">
    <source>
        <dbReference type="ARBA" id="ARBA00048881"/>
    </source>
</evidence>
<dbReference type="GO" id="GO:0046872">
    <property type="term" value="F:metal ion binding"/>
    <property type="evidence" value="ECO:0007669"/>
    <property type="project" value="UniProtKB-KW"/>
</dbReference>
<dbReference type="Gene3D" id="1.10.1280.10">
    <property type="entry name" value="Di-copper center containing domain from catechol oxidase"/>
    <property type="match status" value="1"/>
</dbReference>
<dbReference type="GO" id="GO:0042438">
    <property type="term" value="P:melanin biosynthetic process"/>
    <property type="evidence" value="ECO:0007669"/>
    <property type="project" value="UniProtKB-KW"/>
</dbReference>
<comment type="cofactor">
    <cofactor evidence="1">
        <name>Cu(2+)</name>
        <dbReference type="ChEBI" id="CHEBI:29036"/>
    </cofactor>
</comment>
<evidence type="ECO:0000256" key="7">
    <source>
        <dbReference type="ARBA" id="ARBA00023033"/>
    </source>
</evidence>
<dbReference type="PRINTS" id="PR00092">
    <property type="entry name" value="TYROSINASE"/>
</dbReference>
<dbReference type="GO" id="GO:0004503">
    <property type="term" value="F:tyrosinase activity"/>
    <property type="evidence" value="ECO:0007669"/>
    <property type="project" value="UniProtKB-EC"/>
</dbReference>
<feature type="domain" description="Tyrosinase copper-binding" evidence="12">
    <location>
        <begin position="309"/>
        <end position="320"/>
    </location>
</feature>
<evidence type="ECO:0000256" key="8">
    <source>
        <dbReference type="ARBA" id="ARBA00023101"/>
    </source>
</evidence>
<keyword evidence="6" id="KW-0186">Copper</keyword>
<dbReference type="EC" id="1.14.18.1" evidence="3"/>
<feature type="domain" description="Tyrosinase copper-binding" evidence="11">
    <location>
        <begin position="101"/>
        <end position="118"/>
    </location>
</feature>
<evidence type="ECO:0000256" key="5">
    <source>
        <dbReference type="ARBA" id="ARBA00023002"/>
    </source>
</evidence>
<evidence type="ECO:0000256" key="2">
    <source>
        <dbReference type="ARBA" id="ARBA00009928"/>
    </source>
</evidence>
<evidence type="ECO:0000256" key="3">
    <source>
        <dbReference type="ARBA" id="ARBA00011906"/>
    </source>
</evidence>
<evidence type="ECO:0000256" key="9">
    <source>
        <dbReference type="ARBA" id="ARBA00048233"/>
    </source>
</evidence>
<evidence type="ECO:0000256" key="6">
    <source>
        <dbReference type="ARBA" id="ARBA00023008"/>
    </source>
</evidence>
<evidence type="ECO:0000313" key="13">
    <source>
        <dbReference type="EMBL" id="KAK1700074.1"/>
    </source>
</evidence>
<name>A0AAJ0AXE4_9PEZI</name>
<dbReference type="Gene3D" id="2.60.310.20">
    <property type="match status" value="1"/>
</dbReference>
<dbReference type="InterPro" id="IPR041640">
    <property type="entry name" value="Tyrosinase_C"/>
</dbReference>
<protein>
    <recommendedName>
        <fullName evidence="3">tyrosinase</fullName>
        <ecNumber evidence="3">1.14.18.1</ecNumber>
    </recommendedName>
</protein>
<keyword evidence="7" id="KW-0503">Monooxygenase</keyword>
<accession>A0AAJ0AXE4</accession>
<dbReference type="AlphaFoldDB" id="A0AAJ0AXE4"/>
<reference evidence="13" key="1">
    <citation type="submission" date="2021-06" db="EMBL/GenBank/DDBJ databases">
        <title>Comparative genomics, transcriptomics and evolutionary studies reveal genomic signatures of adaptation to plant cell wall in hemibiotrophic fungi.</title>
        <authorList>
            <consortium name="DOE Joint Genome Institute"/>
            <person name="Baroncelli R."/>
            <person name="Diaz J.F."/>
            <person name="Benocci T."/>
            <person name="Peng M."/>
            <person name="Battaglia E."/>
            <person name="Haridas S."/>
            <person name="Andreopoulos W."/>
            <person name="Labutti K."/>
            <person name="Pangilinan J."/>
            <person name="Floch G.L."/>
            <person name="Makela M.R."/>
            <person name="Henrissat B."/>
            <person name="Grigoriev I.V."/>
            <person name="Crouch J.A."/>
            <person name="De Vries R.P."/>
            <person name="Sukno S.A."/>
            <person name="Thon M.R."/>
        </authorList>
    </citation>
    <scope>NUCLEOTIDE SEQUENCE</scope>
    <source>
        <strain evidence="13">CBS 193.32</strain>
    </source>
</reference>
<evidence type="ECO:0000259" key="11">
    <source>
        <dbReference type="PROSITE" id="PS00497"/>
    </source>
</evidence>
<keyword evidence="14" id="KW-1185">Reference proteome</keyword>